<evidence type="ECO:0000313" key="1">
    <source>
        <dbReference type="Proteomes" id="UP000887580"/>
    </source>
</evidence>
<name>A0AC35G7X5_9BILA</name>
<dbReference type="Proteomes" id="UP000887580">
    <property type="component" value="Unplaced"/>
</dbReference>
<proteinExistence type="predicted"/>
<reference evidence="2" key="1">
    <citation type="submission" date="2022-11" db="UniProtKB">
        <authorList>
            <consortium name="WormBaseParasite"/>
        </authorList>
    </citation>
    <scope>IDENTIFICATION</scope>
</reference>
<evidence type="ECO:0000313" key="2">
    <source>
        <dbReference type="WBParaSite" id="PS1159_v2.g24379.t1"/>
    </source>
</evidence>
<sequence>MQLIVALFLAVFAVTFVFGNDEIKRLPGLKNNINFKHYSGYLQVSETHFLHYWFVESQNDPANDPLIFWYNGGPGCSSLLGLLTEMGPYEINSNGKTLHENPNAWNKFASVVYIEAPAGVGYSFSTDGNTTTNDDQTAIENYEGIKQFFMRHRSFRNHSTFITGESYGGIYLPMLASQIINGQNDYAINFGGMAIGNGLLSDKLSSETTLPFMYYHGMIGETLWNQIQKDCCDGCIETCDFSNVTGKCYRIIGSVENNNYGLNPYNIYDICDPNSKHNSRRFYAYQEKLVPKQFQFFKGGLKTNKDPCMEDTQITSYMNLPYVRRALHILKDLPEWEECSGVGYQRQYNDMTTFFKKILEAKVPILLYYGDVDMVCNFMHGQKFVSQLGLQIKKEQTLWEFNDQTAGFQTVYEGLTFITIRGAGHMAPGWKAPQTYYALKQFVSNQPI</sequence>
<dbReference type="WBParaSite" id="PS1159_v2.g24379.t1">
    <property type="protein sequence ID" value="PS1159_v2.g24379.t1"/>
    <property type="gene ID" value="PS1159_v2.g24379"/>
</dbReference>
<protein>
    <submittedName>
        <fullName evidence="2">Carboxypeptidase</fullName>
    </submittedName>
</protein>
<accession>A0AC35G7X5</accession>
<organism evidence="1 2">
    <name type="scientific">Panagrolaimus sp. PS1159</name>
    <dbReference type="NCBI Taxonomy" id="55785"/>
    <lineage>
        <taxon>Eukaryota</taxon>
        <taxon>Metazoa</taxon>
        <taxon>Ecdysozoa</taxon>
        <taxon>Nematoda</taxon>
        <taxon>Chromadorea</taxon>
        <taxon>Rhabditida</taxon>
        <taxon>Tylenchina</taxon>
        <taxon>Panagrolaimomorpha</taxon>
        <taxon>Panagrolaimoidea</taxon>
        <taxon>Panagrolaimidae</taxon>
        <taxon>Panagrolaimus</taxon>
    </lineage>
</organism>